<keyword evidence="3 9" id="KW-0548">Nucleotidyltransferase</keyword>
<evidence type="ECO:0000256" key="4">
    <source>
        <dbReference type="ARBA" id="ARBA00022741"/>
    </source>
</evidence>
<dbReference type="Pfam" id="PF01467">
    <property type="entry name" value="CTP_transf_like"/>
    <property type="match status" value="1"/>
</dbReference>
<evidence type="ECO:0000313" key="11">
    <source>
        <dbReference type="EMBL" id="SMB90625.1"/>
    </source>
</evidence>
<dbReference type="GO" id="GO:0015937">
    <property type="term" value="P:coenzyme A biosynthetic process"/>
    <property type="evidence" value="ECO:0007669"/>
    <property type="project" value="UniProtKB-UniRule"/>
</dbReference>
<dbReference type="Proteomes" id="UP000192569">
    <property type="component" value="Chromosome I"/>
</dbReference>
<evidence type="ECO:0000256" key="9">
    <source>
        <dbReference type="HAMAP-Rule" id="MF_00151"/>
    </source>
</evidence>
<feature type="binding site" evidence="9">
    <location>
        <position position="74"/>
    </location>
    <ligand>
        <name>substrate</name>
    </ligand>
</feature>
<evidence type="ECO:0000256" key="7">
    <source>
        <dbReference type="ARBA" id="ARBA00022993"/>
    </source>
</evidence>
<comment type="subcellular location">
    <subcellularLocation>
        <location evidence="9">Cytoplasm</location>
    </subcellularLocation>
</comment>
<comment type="function">
    <text evidence="9">Reversibly transfers an adenylyl group from ATP to 4'-phosphopantetheine, yielding dephospho-CoA (dPCoA) and pyrophosphate.</text>
</comment>
<evidence type="ECO:0000256" key="2">
    <source>
        <dbReference type="ARBA" id="ARBA00022679"/>
    </source>
</evidence>
<evidence type="ECO:0000313" key="12">
    <source>
        <dbReference type="Proteomes" id="UP000192569"/>
    </source>
</evidence>
<proteinExistence type="inferred from homology"/>
<evidence type="ECO:0000256" key="5">
    <source>
        <dbReference type="ARBA" id="ARBA00022840"/>
    </source>
</evidence>
<keyword evidence="12" id="KW-1185">Reference proteome</keyword>
<organism evidence="11 12">
    <name type="scientific">Thermanaeromonas toyohensis ToBE</name>
    <dbReference type="NCBI Taxonomy" id="698762"/>
    <lineage>
        <taxon>Bacteria</taxon>
        <taxon>Bacillati</taxon>
        <taxon>Bacillota</taxon>
        <taxon>Clostridia</taxon>
        <taxon>Neomoorellales</taxon>
        <taxon>Neomoorellaceae</taxon>
        <taxon>Thermanaeromonas</taxon>
    </lineage>
</organism>
<comment type="subunit">
    <text evidence="9">Homohexamer.</text>
</comment>
<dbReference type="CDD" id="cd02163">
    <property type="entry name" value="PPAT"/>
    <property type="match status" value="1"/>
</dbReference>
<gene>
    <name evidence="9" type="primary">coaD</name>
    <name evidence="11" type="ORF">SAMN00808754_0315</name>
</gene>
<dbReference type="NCBIfam" id="TIGR01510">
    <property type="entry name" value="coaD_prev_kdtB"/>
    <property type="match status" value="1"/>
</dbReference>
<comment type="pathway">
    <text evidence="9">Cofactor biosynthesis; coenzyme A biosynthesis; CoA from (R)-pantothenate: step 4/5.</text>
</comment>
<evidence type="ECO:0000256" key="3">
    <source>
        <dbReference type="ARBA" id="ARBA00022695"/>
    </source>
</evidence>
<dbReference type="NCBIfam" id="TIGR00125">
    <property type="entry name" value="cyt_tran_rel"/>
    <property type="match status" value="1"/>
</dbReference>
<feature type="binding site" evidence="9">
    <location>
        <begin position="10"/>
        <end position="11"/>
    </location>
    <ligand>
        <name>ATP</name>
        <dbReference type="ChEBI" id="CHEBI:30616"/>
    </ligand>
</feature>
<dbReference type="InterPro" id="IPR001980">
    <property type="entry name" value="PPAT"/>
</dbReference>
<comment type="similarity">
    <text evidence="9">Belongs to the bacterial CoaD family.</text>
</comment>
<feature type="binding site" evidence="9">
    <location>
        <position position="42"/>
    </location>
    <ligand>
        <name>substrate</name>
    </ligand>
</feature>
<dbReference type="UniPathway" id="UPA00241">
    <property type="reaction ID" value="UER00355"/>
</dbReference>
<dbReference type="PANTHER" id="PTHR21342:SF1">
    <property type="entry name" value="PHOSPHOPANTETHEINE ADENYLYLTRANSFERASE"/>
    <property type="match status" value="1"/>
</dbReference>
<dbReference type="PRINTS" id="PR01020">
    <property type="entry name" value="LPSBIOSNTHSS"/>
</dbReference>
<evidence type="ECO:0000259" key="10">
    <source>
        <dbReference type="Pfam" id="PF01467"/>
    </source>
</evidence>
<dbReference type="AlphaFoldDB" id="A0A1W1VBC8"/>
<feature type="domain" description="Cytidyltransferase-like" evidence="10">
    <location>
        <begin position="6"/>
        <end position="134"/>
    </location>
</feature>
<sequence length="166" mass="18741">MVRVAVYPGTFDPITNGHLDVIKRACKLFDRVIVGVARDNYKQTLFSLEERVRLVQEVTRDIPGVEVKAFQGLLVDFVRREGACAVVRGLRAVSDFEYEFQMSIMNKKLAEEVETVFLMTATEYSFLTSSIIRQVAALGGCIRGLVPPAVELALYEKFNLAEKYRV</sequence>
<dbReference type="GO" id="GO:0005524">
    <property type="term" value="F:ATP binding"/>
    <property type="evidence" value="ECO:0007669"/>
    <property type="project" value="UniProtKB-KW"/>
</dbReference>
<dbReference type="SUPFAM" id="SSF52374">
    <property type="entry name" value="Nucleotidylyl transferase"/>
    <property type="match status" value="1"/>
</dbReference>
<name>A0A1W1VBC8_9FIRM</name>
<comment type="cofactor">
    <cofactor evidence="9">
        <name>Mg(2+)</name>
        <dbReference type="ChEBI" id="CHEBI:18420"/>
    </cofactor>
</comment>
<comment type="catalytic activity">
    <reaction evidence="8 9">
        <text>(R)-4'-phosphopantetheine + ATP + H(+) = 3'-dephospho-CoA + diphosphate</text>
        <dbReference type="Rhea" id="RHEA:19801"/>
        <dbReference type="ChEBI" id="CHEBI:15378"/>
        <dbReference type="ChEBI" id="CHEBI:30616"/>
        <dbReference type="ChEBI" id="CHEBI:33019"/>
        <dbReference type="ChEBI" id="CHEBI:57328"/>
        <dbReference type="ChEBI" id="CHEBI:61723"/>
        <dbReference type="EC" id="2.7.7.3"/>
    </reaction>
</comment>
<dbReference type="EC" id="2.7.7.3" evidence="9"/>
<feature type="binding site" evidence="9">
    <location>
        <position position="18"/>
    </location>
    <ligand>
        <name>ATP</name>
        <dbReference type="ChEBI" id="CHEBI:30616"/>
    </ligand>
</feature>
<accession>A0A1W1VBC8</accession>
<dbReference type="GO" id="GO:0004595">
    <property type="term" value="F:pantetheine-phosphate adenylyltransferase activity"/>
    <property type="evidence" value="ECO:0007669"/>
    <property type="project" value="UniProtKB-UniRule"/>
</dbReference>
<dbReference type="STRING" id="698762.SAMN00808754_0315"/>
<evidence type="ECO:0000256" key="6">
    <source>
        <dbReference type="ARBA" id="ARBA00022842"/>
    </source>
</evidence>
<evidence type="ECO:0000256" key="1">
    <source>
        <dbReference type="ARBA" id="ARBA00022490"/>
    </source>
</evidence>
<evidence type="ECO:0000256" key="8">
    <source>
        <dbReference type="ARBA" id="ARBA00029346"/>
    </source>
</evidence>
<keyword evidence="6 9" id="KW-0460">Magnesium</keyword>
<feature type="binding site" evidence="9">
    <location>
        <begin position="89"/>
        <end position="91"/>
    </location>
    <ligand>
        <name>ATP</name>
        <dbReference type="ChEBI" id="CHEBI:30616"/>
    </ligand>
</feature>
<dbReference type="InterPro" id="IPR004821">
    <property type="entry name" value="Cyt_trans-like"/>
</dbReference>
<feature type="binding site" evidence="9">
    <location>
        <position position="10"/>
    </location>
    <ligand>
        <name>substrate</name>
    </ligand>
</feature>
<dbReference type="GO" id="GO:0005737">
    <property type="term" value="C:cytoplasm"/>
    <property type="evidence" value="ECO:0007669"/>
    <property type="project" value="UniProtKB-SubCell"/>
</dbReference>
<keyword evidence="5 9" id="KW-0067">ATP-binding</keyword>
<keyword evidence="1 9" id="KW-0963">Cytoplasm</keyword>
<dbReference type="HAMAP" id="MF_00151">
    <property type="entry name" value="PPAT_bact"/>
    <property type="match status" value="1"/>
</dbReference>
<feature type="binding site" evidence="9">
    <location>
        <position position="88"/>
    </location>
    <ligand>
        <name>substrate</name>
    </ligand>
</feature>
<reference evidence="11 12" key="1">
    <citation type="submission" date="2017-04" db="EMBL/GenBank/DDBJ databases">
        <authorList>
            <person name="Afonso C.L."/>
            <person name="Miller P.J."/>
            <person name="Scott M.A."/>
            <person name="Spackman E."/>
            <person name="Goraichik I."/>
            <person name="Dimitrov K.M."/>
            <person name="Suarez D.L."/>
            <person name="Swayne D.E."/>
        </authorList>
    </citation>
    <scope>NUCLEOTIDE SEQUENCE [LARGE SCALE GENOMIC DNA]</scope>
    <source>
        <strain evidence="11 12">ToBE</strain>
    </source>
</reference>
<dbReference type="PANTHER" id="PTHR21342">
    <property type="entry name" value="PHOSPHOPANTETHEINE ADENYLYLTRANSFERASE"/>
    <property type="match status" value="1"/>
</dbReference>
<keyword evidence="2 9" id="KW-0808">Transferase</keyword>
<feature type="binding site" evidence="9">
    <location>
        <begin position="124"/>
        <end position="130"/>
    </location>
    <ligand>
        <name>ATP</name>
        <dbReference type="ChEBI" id="CHEBI:30616"/>
    </ligand>
</feature>
<feature type="binding site" evidence="9">
    <location>
        <position position="99"/>
    </location>
    <ligand>
        <name>ATP</name>
        <dbReference type="ChEBI" id="CHEBI:30616"/>
    </ligand>
</feature>
<dbReference type="InterPro" id="IPR014729">
    <property type="entry name" value="Rossmann-like_a/b/a_fold"/>
</dbReference>
<feature type="site" description="Transition state stabilizer" evidence="9">
    <location>
        <position position="18"/>
    </location>
</feature>
<dbReference type="Gene3D" id="3.40.50.620">
    <property type="entry name" value="HUPs"/>
    <property type="match status" value="1"/>
</dbReference>
<protein>
    <recommendedName>
        <fullName evidence="9">Phosphopantetheine adenylyltransferase</fullName>
        <ecNumber evidence="9">2.7.7.3</ecNumber>
    </recommendedName>
    <alternativeName>
        <fullName evidence="9">Dephospho-CoA pyrophosphorylase</fullName>
    </alternativeName>
    <alternativeName>
        <fullName evidence="9">Pantetheine-phosphate adenylyltransferase</fullName>
        <shortName evidence="9">PPAT</shortName>
    </alternativeName>
</protein>
<keyword evidence="4 9" id="KW-0547">Nucleotide-binding</keyword>
<keyword evidence="7 9" id="KW-0173">Coenzyme A biosynthesis</keyword>
<dbReference type="EMBL" id="LT838272">
    <property type="protein sequence ID" value="SMB90625.1"/>
    <property type="molecule type" value="Genomic_DNA"/>
</dbReference>